<dbReference type="Gene3D" id="1.20.1050.60">
    <property type="entry name" value="alpha-1,2-mannosidase"/>
    <property type="match status" value="1"/>
</dbReference>
<dbReference type="FunFam" id="1.20.1050.60:FF:000001">
    <property type="entry name" value="Putative alpha-1,2-mannosidase"/>
    <property type="match status" value="1"/>
</dbReference>
<dbReference type="InterPro" id="IPR014718">
    <property type="entry name" value="GH-type_carb-bd"/>
</dbReference>
<evidence type="ECO:0000313" key="6">
    <source>
        <dbReference type="EMBL" id="KJF43385.1"/>
    </source>
</evidence>
<dbReference type="STRING" id="1544798.LH29_14210"/>
<organism evidence="6 7">
    <name type="scientific">Draconibacterium sediminis</name>
    <dbReference type="NCBI Taxonomy" id="1544798"/>
    <lineage>
        <taxon>Bacteria</taxon>
        <taxon>Pseudomonadati</taxon>
        <taxon>Bacteroidota</taxon>
        <taxon>Bacteroidia</taxon>
        <taxon>Marinilabiliales</taxon>
        <taxon>Prolixibacteraceae</taxon>
        <taxon>Draconibacterium</taxon>
    </lineage>
</organism>
<dbReference type="GO" id="GO:0030246">
    <property type="term" value="F:carbohydrate binding"/>
    <property type="evidence" value="ECO:0007669"/>
    <property type="project" value="InterPro"/>
</dbReference>
<dbReference type="Gene3D" id="1.20.1610.10">
    <property type="entry name" value="alpha-1,2-mannosidases domains"/>
    <property type="match status" value="1"/>
</dbReference>
<dbReference type="PANTHER" id="PTHR12143:SF39">
    <property type="entry name" value="SECRETED PROTEIN"/>
    <property type="match status" value="1"/>
</dbReference>
<dbReference type="Proteomes" id="UP000032544">
    <property type="component" value="Unassembled WGS sequence"/>
</dbReference>
<feature type="domain" description="Glycosyl hydrolase family 92" evidence="4">
    <location>
        <begin position="253"/>
        <end position="714"/>
    </location>
</feature>
<accession>A0A0D8J8S5</accession>
<dbReference type="SUPFAM" id="SSF48208">
    <property type="entry name" value="Six-hairpin glycosidases"/>
    <property type="match status" value="1"/>
</dbReference>
<sequence>MVNAFFAFILLSCSQAPKPEDFSAYVDPYIGSDYHGHVFVGANVPFGAVQLGPNNAQETWDWCSGYHYSDSVLIGFAHTHLSGTGIGDLGDLLFMPVSDDFNYEQASNEAYPWSALYTHDDEQVSPGYYSININKYNVQAELTTTERVGFHRYNFNASGNSKLIIDLAYGTGWDALTKADLQQEGDNSISGFRYSKGWAADQKIYFHTEFSKPIKTLEILRQNDKGISTVEIEFEGNGELLVKTAISPVSTDGAKNNLNAELAQWDFEATKAQARTKWNTELGKIKIGNTDPSTKTTFYTALYHTMIAPSLFDDVNGDYRGADGKNYTDPGYDTYTTFSLWDTYRAAHPLFTLVHQDRVDDMVNTMLAIYDQQGKLPVWHLHGNETNTMVGNHAIPVIADALLKGYTGFDAEKAFKAVKSTMLMDERGLNFIKEKGYIPADSTVESVAMALEYAIDDWCVAAMAKKLGKTEDFELFSKRAKYYENYFNKETGFMRGRIADDSWRTPFNPVHSEHRADDFCEGNAWQYTWLVPHDINGLINLFESETAFTEKLDELFTTEETLNEGASSDISGLIGMYAHGNEPGHHIPYMYAFAGQQWKTAEKVNFIMNEMYTDQPDGLCGNEDCGQMSAWYVFSSMGFYPVNPANGVHVFGSPLFESATIELPGEKTFEVKAKNLNKTNIYIDSVTLNGEPYTKSYITHTDVVNGGVLEFNMAAEPNKEFGQAAGSRPKSGYE</sequence>
<dbReference type="InterPro" id="IPR008928">
    <property type="entry name" value="6-hairpin_glycosidase_sf"/>
</dbReference>
<comment type="caution">
    <text evidence="6">The sequence shown here is derived from an EMBL/GenBank/DDBJ whole genome shotgun (WGS) entry which is preliminary data.</text>
</comment>
<dbReference type="InterPro" id="IPR005887">
    <property type="entry name" value="GH92_a_mannosidase_put"/>
</dbReference>
<dbReference type="InterPro" id="IPR050883">
    <property type="entry name" value="PNGase"/>
</dbReference>
<dbReference type="GO" id="GO:0005975">
    <property type="term" value="P:carbohydrate metabolic process"/>
    <property type="evidence" value="ECO:0007669"/>
    <property type="project" value="InterPro"/>
</dbReference>
<comment type="subunit">
    <text evidence="2">Monomer.</text>
</comment>
<dbReference type="Gene3D" id="2.70.98.10">
    <property type="match status" value="1"/>
</dbReference>
<dbReference type="PATRIC" id="fig|1544798.3.peg.3004"/>
<evidence type="ECO:0000259" key="5">
    <source>
        <dbReference type="Pfam" id="PF17678"/>
    </source>
</evidence>
<evidence type="ECO:0000256" key="3">
    <source>
        <dbReference type="ARBA" id="ARBA00022837"/>
    </source>
</evidence>
<evidence type="ECO:0000256" key="2">
    <source>
        <dbReference type="ARBA" id="ARBA00011245"/>
    </source>
</evidence>
<keyword evidence="7" id="KW-1185">Reference proteome</keyword>
<name>A0A0D8J8S5_9BACT</name>
<dbReference type="NCBIfam" id="TIGR01180">
    <property type="entry name" value="aman2_put"/>
    <property type="match status" value="1"/>
</dbReference>
<dbReference type="GO" id="GO:0000224">
    <property type="term" value="F:peptide-N4-(N-acetyl-beta-glucosaminyl)asparagine amidase activity"/>
    <property type="evidence" value="ECO:0007669"/>
    <property type="project" value="TreeGrafter"/>
</dbReference>
<evidence type="ECO:0000256" key="1">
    <source>
        <dbReference type="ARBA" id="ARBA00001913"/>
    </source>
</evidence>
<dbReference type="InterPro" id="IPR012939">
    <property type="entry name" value="Glyco_hydro_92"/>
</dbReference>
<keyword evidence="3" id="KW-0106">Calcium</keyword>
<dbReference type="Pfam" id="PF17678">
    <property type="entry name" value="Glyco_hydro_92N"/>
    <property type="match status" value="1"/>
</dbReference>
<dbReference type="GO" id="GO:0006516">
    <property type="term" value="P:glycoprotein catabolic process"/>
    <property type="evidence" value="ECO:0007669"/>
    <property type="project" value="TreeGrafter"/>
</dbReference>
<gene>
    <name evidence="6" type="ORF">LH29_14210</name>
</gene>
<dbReference type="GO" id="GO:0005829">
    <property type="term" value="C:cytosol"/>
    <property type="evidence" value="ECO:0007669"/>
    <property type="project" value="TreeGrafter"/>
</dbReference>
<dbReference type="FunFam" id="3.30.2080.10:FF:000001">
    <property type="entry name" value="Alpha-1,2-mannosidase subfamily"/>
    <property type="match status" value="1"/>
</dbReference>
<evidence type="ECO:0008006" key="8">
    <source>
        <dbReference type="Google" id="ProtNLM"/>
    </source>
</evidence>
<proteinExistence type="predicted"/>
<evidence type="ECO:0000313" key="7">
    <source>
        <dbReference type="Proteomes" id="UP000032544"/>
    </source>
</evidence>
<dbReference type="EMBL" id="JRHC01000003">
    <property type="protein sequence ID" value="KJF43385.1"/>
    <property type="molecule type" value="Genomic_DNA"/>
</dbReference>
<reference evidence="6 7" key="1">
    <citation type="submission" date="2014-09" db="EMBL/GenBank/DDBJ databases">
        <title>Draft Genome Sequence of Draconibacterium sp. JN14CK-3.</title>
        <authorList>
            <person name="Dong C."/>
            <person name="Lai Q."/>
            <person name="Shao Z."/>
        </authorList>
    </citation>
    <scope>NUCLEOTIDE SEQUENCE [LARGE SCALE GENOMIC DNA]</scope>
    <source>
        <strain evidence="6 7">JN14CK-3</strain>
    </source>
</reference>
<dbReference type="Gene3D" id="3.30.2080.10">
    <property type="entry name" value="GH92 mannosidase domain"/>
    <property type="match status" value="1"/>
</dbReference>
<evidence type="ECO:0000259" key="4">
    <source>
        <dbReference type="Pfam" id="PF07971"/>
    </source>
</evidence>
<comment type="cofactor">
    <cofactor evidence="1">
        <name>Ca(2+)</name>
        <dbReference type="ChEBI" id="CHEBI:29108"/>
    </cofactor>
</comment>
<dbReference type="PANTHER" id="PTHR12143">
    <property type="entry name" value="PEPTIDE N-GLYCANASE PNGASE -RELATED"/>
    <property type="match status" value="1"/>
</dbReference>
<feature type="domain" description="Glycosyl hydrolase family 92 N-terminal" evidence="5">
    <location>
        <begin position="25"/>
        <end position="226"/>
    </location>
</feature>
<protein>
    <recommendedName>
        <fullName evidence="8">Sugar hydrolase</fullName>
    </recommendedName>
</protein>
<dbReference type="InterPro" id="IPR041371">
    <property type="entry name" value="GH92_N"/>
</dbReference>
<dbReference type="Pfam" id="PF07971">
    <property type="entry name" value="Glyco_hydro_92"/>
    <property type="match status" value="1"/>
</dbReference>
<dbReference type="AlphaFoldDB" id="A0A0D8J8S5"/>